<dbReference type="SUPFAM" id="SSF141452">
    <property type="entry name" value="Hcp1-like"/>
    <property type="match status" value="1"/>
</dbReference>
<dbReference type="Proteomes" id="UP000255106">
    <property type="component" value="Unassembled WGS sequence"/>
</dbReference>
<dbReference type="NCBIfam" id="TIGR03344">
    <property type="entry name" value="VI_effect_Hcp1"/>
    <property type="match status" value="1"/>
</dbReference>
<proteinExistence type="predicted"/>
<dbReference type="PANTHER" id="PTHR34319">
    <property type="entry name" value="MAJOR EXPORTED PROTEIN"/>
    <property type="match status" value="1"/>
</dbReference>
<reference evidence="1 2" key="1">
    <citation type="submission" date="2018-06" db="EMBL/GenBank/DDBJ databases">
        <authorList>
            <consortium name="Pathogen Informatics"/>
            <person name="Doyle S."/>
        </authorList>
    </citation>
    <scope>NUCLEOTIDE SEQUENCE [LARGE SCALE GENOMIC DNA]</scope>
    <source>
        <strain evidence="1 2">NCTC10005</strain>
    </source>
</reference>
<protein>
    <submittedName>
        <fullName evidence="1">Hcp family type VI secretion system effector</fullName>
    </submittedName>
</protein>
<name>A0A0M7JE31_ENTCL</name>
<dbReference type="EMBL" id="UGJB01000004">
    <property type="protein sequence ID" value="STQ10062.1"/>
    <property type="molecule type" value="Genomic_DNA"/>
</dbReference>
<dbReference type="Pfam" id="PF05638">
    <property type="entry name" value="T6SS_HCP"/>
    <property type="match status" value="1"/>
</dbReference>
<dbReference type="InterPro" id="IPR008514">
    <property type="entry name" value="T6SS_Hcp"/>
</dbReference>
<dbReference type="Gene3D" id="2.30.110.20">
    <property type="entry name" value="Hcp1-like"/>
    <property type="match status" value="1"/>
</dbReference>
<evidence type="ECO:0000313" key="2">
    <source>
        <dbReference type="Proteomes" id="UP000255106"/>
    </source>
</evidence>
<evidence type="ECO:0000313" key="1">
    <source>
        <dbReference type="EMBL" id="STQ10062.1"/>
    </source>
</evidence>
<organism evidence="1 2">
    <name type="scientific">Enterobacter cloacae</name>
    <dbReference type="NCBI Taxonomy" id="550"/>
    <lineage>
        <taxon>Bacteria</taxon>
        <taxon>Pseudomonadati</taxon>
        <taxon>Pseudomonadota</taxon>
        <taxon>Gammaproteobacteria</taxon>
        <taxon>Enterobacterales</taxon>
        <taxon>Enterobacteriaceae</taxon>
        <taxon>Enterobacter</taxon>
        <taxon>Enterobacter cloacae complex</taxon>
    </lineage>
</organism>
<dbReference type="InterPro" id="IPR036624">
    <property type="entry name" value="Hcp1-lik_sf"/>
</dbReference>
<dbReference type="PANTHER" id="PTHR34319:SF6">
    <property type="entry name" value="MAJOR EXPORTED PROTEIN"/>
    <property type="match status" value="1"/>
</dbReference>
<accession>A0A0M7JE31</accession>
<dbReference type="RefSeq" id="WP_044157869.1">
    <property type="nucleotide sequence ID" value="NZ_CP053568.1"/>
</dbReference>
<dbReference type="InterPro" id="IPR052947">
    <property type="entry name" value="T6SS_Hcp1_domain"/>
</dbReference>
<dbReference type="AlphaFoldDB" id="A0A0M7JE31"/>
<gene>
    <name evidence="1" type="primary">hcpA_3</name>
    <name evidence="1" type="ORF">NCTC10005_02799</name>
</gene>
<sequence>MPIPPYLWLKDDGGADIKGSVDVQDHEGSIEVISMGHGVNLPVDTANGKITGTRQHSSFNFEKEIDSSSPYLYKAAATGQTLKSAEVRFYHINDAGQEVCYYTVLMENVKITGVNCGVPNVKLSGNDKLNHMESVSMQYEKITWRIVDGNIQFSDSWYERPTA</sequence>